<keyword evidence="1" id="KW-0732">Signal</keyword>
<name>A0ABN6WZ71_9BACT</name>
<evidence type="ECO:0000313" key="3">
    <source>
        <dbReference type="Proteomes" id="UP001321445"/>
    </source>
</evidence>
<reference evidence="2 3" key="1">
    <citation type="submission" date="2023-03" db="EMBL/GenBank/DDBJ databases">
        <title>Description of Hydrogenimonas sp. ISO32.</title>
        <authorList>
            <person name="Mino S."/>
            <person name="Fukazawa S."/>
            <person name="Sawabe T."/>
        </authorList>
    </citation>
    <scope>NUCLEOTIDE SEQUENCE [LARGE SCALE GENOMIC DNA]</scope>
    <source>
        <strain evidence="2 3">ISO32</strain>
    </source>
</reference>
<proteinExistence type="predicted"/>
<dbReference type="EMBL" id="AP027370">
    <property type="protein sequence ID" value="BDY13650.1"/>
    <property type="molecule type" value="Genomic_DNA"/>
</dbReference>
<dbReference type="PANTHER" id="PTHR15337">
    <property type="entry name" value="ANTERIOR GRADIENT PROTEIN-RELATED"/>
    <property type="match status" value="1"/>
</dbReference>
<gene>
    <name evidence="2" type="ORF">HCR_19620</name>
</gene>
<organism evidence="2 3">
    <name type="scientific">Hydrogenimonas cancrithermarum</name>
    <dbReference type="NCBI Taxonomy" id="2993563"/>
    <lineage>
        <taxon>Bacteria</taxon>
        <taxon>Pseudomonadati</taxon>
        <taxon>Campylobacterota</taxon>
        <taxon>Epsilonproteobacteria</taxon>
        <taxon>Campylobacterales</taxon>
        <taxon>Hydrogenimonadaceae</taxon>
        <taxon>Hydrogenimonas</taxon>
    </lineage>
</organism>
<accession>A0ABN6WZ71</accession>
<evidence type="ECO:0000256" key="1">
    <source>
        <dbReference type="ARBA" id="ARBA00022729"/>
    </source>
</evidence>
<dbReference type="InterPro" id="IPR051099">
    <property type="entry name" value="AGR/TXD"/>
</dbReference>
<evidence type="ECO:0000313" key="2">
    <source>
        <dbReference type="EMBL" id="BDY13650.1"/>
    </source>
</evidence>
<dbReference type="InterPro" id="IPR036249">
    <property type="entry name" value="Thioredoxin-like_sf"/>
</dbReference>
<dbReference type="Gene3D" id="3.40.30.10">
    <property type="entry name" value="Glutaredoxin"/>
    <property type="match status" value="1"/>
</dbReference>
<dbReference type="RefSeq" id="WP_286336596.1">
    <property type="nucleotide sequence ID" value="NZ_AP027370.1"/>
</dbReference>
<sequence>MMQRTLATLLLTIQLFADTIQWMGSFDKALVLAQQSGKPMLVVLVTRECGACRELFATTFRDKDVVDLVNEKTIAVIVTEENEDYPIELLYTLVYPTLFLLSPQEVFLKEPLRGTVDASLLKEKFLNE</sequence>
<dbReference type="SUPFAM" id="SSF52833">
    <property type="entry name" value="Thioredoxin-like"/>
    <property type="match status" value="1"/>
</dbReference>
<evidence type="ECO:0008006" key="4">
    <source>
        <dbReference type="Google" id="ProtNLM"/>
    </source>
</evidence>
<keyword evidence="3" id="KW-1185">Reference proteome</keyword>
<dbReference type="PANTHER" id="PTHR15337:SF11">
    <property type="entry name" value="THIOREDOXIN DOMAIN-CONTAINING PROTEIN"/>
    <property type="match status" value="1"/>
</dbReference>
<dbReference type="Proteomes" id="UP001321445">
    <property type="component" value="Chromosome"/>
</dbReference>
<protein>
    <recommendedName>
        <fullName evidence="4">DUF255 domain-containing protein</fullName>
    </recommendedName>
</protein>
<dbReference type="Pfam" id="PF13899">
    <property type="entry name" value="Thioredoxin_7"/>
    <property type="match status" value="1"/>
</dbReference>